<evidence type="ECO:0000313" key="15">
    <source>
        <dbReference type="Proteomes" id="UP000009131"/>
    </source>
</evidence>
<accession>G7E9Z3</accession>
<dbReference type="Pfam" id="PF13831">
    <property type="entry name" value="PHD_2"/>
    <property type="match status" value="1"/>
</dbReference>
<evidence type="ECO:0000259" key="11">
    <source>
        <dbReference type="PROSITE" id="PS50014"/>
    </source>
</evidence>
<feature type="region of interest" description="Disordered" evidence="10">
    <location>
        <begin position="333"/>
        <end position="364"/>
    </location>
</feature>
<evidence type="ECO:0000256" key="8">
    <source>
        <dbReference type="PROSITE-ProRule" id="PRU00035"/>
    </source>
</evidence>
<name>G7E9Z3_MIXOS</name>
<protein>
    <submittedName>
        <fullName evidence="14">Uncharacterized protein</fullName>
    </submittedName>
</protein>
<dbReference type="GO" id="GO:0006325">
    <property type="term" value="P:chromatin organization"/>
    <property type="evidence" value="ECO:0007669"/>
    <property type="project" value="UniProtKB-ARBA"/>
</dbReference>
<evidence type="ECO:0000256" key="3">
    <source>
        <dbReference type="ARBA" id="ARBA00022737"/>
    </source>
</evidence>
<keyword evidence="6 8" id="KW-0103">Bromodomain</keyword>
<dbReference type="FunCoup" id="G7E9Z3">
    <property type="interactions" value="36"/>
</dbReference>
<dbReference type="AlphaFoldDB" id="G7E9Z3"/>
<keyword evidence="7" id="KW-0539">Nucleus</keyword>
<dbReference type="InterPro" id="IPR019542">
    <property type="entry name" value="Enhancer_polycomb-like_N"/>
</dbReference>
<feature type="compositionally biased region" description="Basic and acidic residues" evidence="10">
    <location>
        <begin position="670"/>
        <end position="711"/>
    </location>
</feature>
<evidence type="ECO:0000256" key="4">
    <source>
        <dbReference type="ARBA" id="ARBA00022771"/>
    </source>
</evidence>
<evidence type="ECO:0000256" key="2">
    <source>
        <dbReference type="ARBA" id="ARBA00022723"/>
    </source>
</evidence>
<dbReference type="Pfam" id="PF00855">
    <property type="entry name" value="PWWP"/>
    <property type="match status" value="1"/>
</dbReference>
<proteinExistence type="predicted"/>
<dbReference type="GO" id="GO:0005634">
    <property type="term" value="C:nucleus"/>
    <property type="evidence" value="ECO:0007669"/>
    <property type="project" value="UniProtKB-SubCell"/>
</dbReference>
<gene>
    <name evidence="14" type="primary">Mo06161</name>
    <name evidence="14" type="ORF">E5Q_06161</name>
</gene>
<feature type="region of interest" description="Disordered" evidence="10">
    <location>
        <begin position="636"/>
        <end position="713"/>
    </location>
</feature>
<keyword evidence="2" id="KW-0479">Metal-binding</keyword>
<dbReference type="SUPFAM" id="SSF63748">
    <property type="entry name" value="Tudor/PWWP/MBT"/>
    <property type="match status" value="1"/>
</dbReference>
<reference evidence="14 15" key="2">
    <citation type="journal article" date="2012" name="Open Biol.">
        <title>Characteristics of nucleosomes and linker DNA regions on the genome of the basidiomycete Mixia osmundae revealed by mono- and dinucleosome mapping.</title>
        <authorList>
            <person name="Nishida H."/>
            <person name="Kondo S."/>
            <person name="Matsumoto T."/>
            <person name="Suzuki Y."/>
            <person name="Yoshikawa H."/>
            <person name="Taylor T.D."/>
            <person name="Sugiyama J."/>
        </authorList>
    </citation>
    <scope>NUCLEOTIDE SEQUENCE [LARGE SCALE GENOMIC DNA]</scope>
    <source>
        <strain evidence="15">CBS 9802 / IAM 14324 / JCM 22182 / KY 12970</strain>
    </source>
</reference>
<dbReference type="Proteomes" id="UP000009131">
    <property type="component" value="Unassembled WGS sequence"/>
</dbReference>
<keyword evidence="4 9" id="KW-0863">Zinc-finger</keyword>
<evidence type="ECO:0000259" key="13">
    <source>
        <dbReference type="PROSITE" id="PS51805"/>
    </source>
</evidence>
<dbReference type="InterPro" id="IPR050701">
    <property type="entry name" value="Histone_Mod_Regulator"/>
</dbReference>
<dbReference type="CDD" id="cd15670">
    <property type="entry name" value="ePHD_BRPF"/>
    <property type="match status" value="1"/>
</dbReference>
<dbReference type="InterPro" id="IPR001487">
    <property type="entry name" value="Bromodomain"/>
</dbReference>
<dbReference type="CDD" id="cd15492">
    <property type="entry name" value="PHD_BRPF_JADE_like"/>
    <property type="match status" value="1"/>
</dbReference>
<dbReference type="CDD" id="cd05839">
    <property type="entry name" value="PWWP_BRPF"/>
    <property type="match status" value="1"/>
</dbReference>
<dbReference type="InParanoid" id="G7E9Z3"/>
<dbReference type="GO" id="GO:0008270">
    <property type="term" value="F:zinc ion binding"/>
    <property type="evidence" value="ECO:0007669"/>
    <property type="project" value="UniProtKB-KW"/>
</dbReference>
<dbReference type="RefSeq" id="XP_014568692.1">
    <property type="nucleotide sequence ID" value="XM_014713206.1"/>
</dbReference>
<feature type="region of interest" description="Disordered" evidence="10">
    <location>
        <begin position="746"/>
        <end position="788"/>
    </location>
</feature>
<evidence type="ECO:0000256" key="9">
    <source>
        <dbReference type="PROSITE-ProRule" id="PRU00146"/>
    </source>
</evidence>
<evidence type="ECO:0000256" key="10">
    <source>
        <dbReference type="SAM" id="MobiDB-lite"/>
    </source>
</evidence>
<feature type="region of interest" description="Disordered" evidence="10">
    <location>
        <begin position="823"/>
        <end position="846"/>
    </location>
</feature>
<dbReference type="Pfam" id="PF13832">
    <property type="entry name" value="zf-HC5HC2H_2"/>
    <property type="match status" value="1"/>
</dbReference>
<dbReference type="InterPro" id="IPR013083">
    <property type="entry name" value="Znf_RING/FYVE/PHD"/>
</dbReference>
<feature type="domain" description="PHD-type" evidence="13">
    <location>
        <begin position="198"/>
        <end position="314"/>
    </location>
</feature>
<comment type="caution">
    <text evidence="14">The sequence shown here is derived from an EMBL/GenBank/DDBJ whole genome shotgun (WGS) entry which is preliminary data.</text>
</comment>
<organism evidence="14 15">
    <name type="scientific">Mixia osmundae (strain CBS 9802 / IAM 14324 / JCM 22182 / KY 12970)</name>
    <dbReference type="NCBI Taxonomy" id="764103"/>
    <lineage>
        <taxon>Eukaryota</taxon>
        <taxon>Fungi</taxon>
        <taxon>Dikarya</taxon>
        <taxon>Basidiomycota</taxon>
        <taxon>Pucciniomycotina</taxon>
        <taxon>Mixiomycetes</taxon>
        <taxon>Mixiales</taxon>
        <taxon>Mixiaceae</taxon>
        <taxon>Mixia</taxon>
    </lineage>
</organism>
<dbReference type="InterPro" id="IPR019786">
    <property type="entry name" value="Zinc_finger_PHD-type_CS"/>
</dbReference>
<dbReference type="Gene3D" id="1.20.920.10">
    <property type="entry name" value="Bromodomain-like"/>
    <property type="match status" value="1"/>
</dbReference>
<dbReference type="SMART" id="SM00249">
    <property type="entry name" value="PHD"/>
    <property type="match status" value="2"/>
</dbReference>
<dbReference type="PRINTS" id="PR00503">
    <property type="entry name" value="BROMODOMAIN"/>
</dbReference>
<dbReference type="InterPro" id="IPR001965">
    <property type="entry name" value="Znf_PHD"/>
</dbReference>
<keyword evidence="5" id="KW-0862">Zinc</keyword>
<keyword evidence="15" id="KW-1185">Reference proteome</keyword>
<sequence length="992" mass="110646">MPSLLARSLPDKLPQVTFRIIRGDDHDANLALGVDPAKYELGLGDKLASSFGYNLDDQDWSFPASGGYIKWFPPMESEIAKQVEYDMDEQDEQWLEQLNKERRKSGDDPVSCEYFEVVMDRLEKEWFDLTKRIPKPAAVALAEDSRCAICDDGECENSNAIVFCDGCNLAVHQDCYGVPYIPEGQWLCRKCTVSPDKPVSCVLCPAEGGAFKQTTANQWAHLLCAIWIPETGISNVVYMEPVDGVNHIPKSRWKLQCYLCKRRVGACIQCANRSCYTAFHVTCAREYNLYLKLRPVSAQADDDSKNEAYCHRHHQVGSASEIDEESQDSFVASASRGSKLVPPSLKRKRDESPVLQRRKANPAAAKISRAYKKSYSQGPPLVPNYIHGRVAAYTERIKLRNKRQTMSLVCKYWSLKREARRGAPLLKRLHLEPWTASTDDPQQTDHEKAQKLELILALRNDLERVRMLAELVRKREREKLRRVQAFQEAIDNLLFSRDARMRALLASIREQDPQGIFNEPVLQQEVPDYYDIIKEPRDWSSIANKLDSHLYDSAAQLKADIELVFANAKAYNKPDSRYHKLTLKMEKACEGMLLELGQLDRDPCFEAQTTVVDQAAIDQLTHLDPEPVKVSLPAATTSAQAGERSSKKKKDFSALTPGVRSSARGNDAGKSAEDVDNAEERLRLKRERQQEARRLAREAKMRSRERSEARRASQGIVLDGGVSERIMFGLFESGWILPEGASRRARTQPAPISTGDGAASRVAQADASSSELSSVSSLSPLPSEDGQDSIARSKLNVDAIDLSSELSSPRDVSSPIKSVALAADTTRATPKARQSLGQATPTRPHLATSHLGLHSARASLGSSTTFASLLKRVTLTPSQCVPGLIVWASIPRSGWPAYPAIIVDPTSVIEQVPKSVIASRPDGPSDPDNPLILVQYFDASRNWAWCRGNDCQRLGASLEFDETIQSSKHLKKQSHRRQAIKKAYSLARELLP</sequence>
<dbReference type="PROSITE" id="PS50014">
    <property type="entry name" value="BROMODOMAIN_2"/>
    <property type="match status" value="1"/>
</dbReference>
<dbReference type="PROSITE" id="PS51805">
    <property type="entry name" value="EPHD"/>
    <property type="match status" value="1"/>
</dbReference>
<dbReference type="PANTHER" id="PTHR13793">
    <property type="entry name" value="PHD FINGER PROTEINS"/>
    <property type="match status" value="1"/>
</dbReference>
<feature type="compositionally biased region" description="Low complexity" evidence="10">
    <location>
        <begin position="768"/>
        <end position="784"/>
    </location>
</feature>
<evidence type="ECO:0000259" key="12">
    <source>
        <dbReference type="PROSITE" id="PS50016"/>
    </source>
</evidence>
<dbReference type="InterPro" id="IPR000313">
    <property type="entry name" value="PWWP_dom"/>
</dbReference>
<dbReference type="STRING" id="764103.G7E9Z3"/>
<dbReference type="FunFam" id="3.30.40.10:FF:000008">
    <property type="entry name" value="Bromodomain containing 1, isoform CRA_a"/>
    <property type="match status" value="1"/>
</dbReference>
<dbReference type="PROSITE" id="PS01359">
    <property type="entry name" value="ZF_PHD_1"/>
    <property type="match status" value="1"/>
</dbReference>
<dbReference type="SUPFAM" id="SSF47370">
    <property type="entry name" value="Bromodomain"/>
    <property type="match status" value="1"/>
</dbReference>
<dbReference type="GO" id="GO:0006357">
    <property type="term" value="P:regulation of transcription by RNA polymerase II"/>
    <property type="evidence" value="ECO:0007669"/>
    <property type="project" value="TreeGrafter"/>
</dbReference>
<keyword evidence="3" id="KW-0677">Repeat</keyword>
<evidence type="ECO:0000256" key="1">
    <source>
        <dbReference type="ARBA" id="ARBA00004123"/>
    </source>
</evidence>
<dbReference type="InterPro" id="IPR034732">
    <property type="entry name" value="EPHD"/>
</dbReference>
<dbReference type="InterPro" id="IPR036427">
    <property type="entry name" value="Bromodomain-like_sf"/>
</dbReference>
<evidence type="ECO:0000256" key="6">
    <source>
        <dbReference type="ARBA" id="ARBA00023117"/>
    </source>
</evidence>
<dbReference type="SUPFAM" id="SSF57903">
    <property type="entry name" value="FYVE/PHD zinc finger"/>
    <property type="match status" value="1"/>
</dbReference>
<feature type="domain" description="Bromo" evidence="11">
    <location>
        <begin position="509"/>
        <end position="579"/>
    </location>
</feature>
<evidence type="ECO:0000313" key="14">
    <source>
        <dbReference type="EMBL" id="GAA99462.1"/>
    </source>
</evidence>
<dbReference type="Gene3D" id="3.30.40.10">
    <property type="entry name" value="Zinc/RING finger domain, C3HC4 (zinc finger)"/>
    <property type="match status" value="2"/>
</dbReference>
<comment type="subcellular location">
    <subcellularLocation>
        <location evidence="1">Nucleus</location>
    </subcellularLocation>
</comment>
<feature type="domain" description="PHD-type" evidence="12">
    <location>
        <begin position="144"/>
        <end position="194"/>
    </location>
</feature>
<reference evidence="14 15" key="1">
    <citation type="journal article" date="2011" name="J. Gen. Appl. Microbiol.">
        <title>Draft genome sequencing of the enigmatic basidiomycete Mixia osmundae.</title>
        <authorList>
            <person name="Nishida H."/>
            <person name="Nagatsuka Y."/>
            <person name="Sugiyama J."/>
        </authorList>
    </citation>
    <scope>NUCLEOTIDE SEQUENCE [LARGE SCALE GENOMIC DNA]</scope>
    <source>
        <strain evidence="15">CBS 9802 / IAM 14324 / JCM 22182 / KY 12970</strain>
    </source>
</reference>
<dbReference type="PANTHER" id="PTHR13793:SF107">
    <property type="entry name" value="BROMODOMAIN-CONTAINING PROTEIN HOMOLOG"/>
    <property type="match status" value="1"/>
</dbReference>
<evidence type="ECO:0000256" key="7">
    <source>
        <dbReference type="ARBA" id="ARBA00023242"/>
    </source>
</evidence>
<dbReference type="FunFam" id="3.30.40.10:FF:000007">
    <property type="entry name" value="Bromodomain containing 1, isoform CRA_b"/>
    <property type="match status" value="1"/>
</dbReference>
<evidence type="ECO:0000256" key="5">
    <source>
        <dbReference type="ARBA" id="ARBA00022833"/>
    </source>
</evidence>
<dbReference type="PROSITE" id="PS50016">
    <property type="entry name" value="ZF_PHD_2"/>
    <property type="match status" value="1"/>
</dbReference>
<dbReference type="SMART" id="SM00297">
    <property type="entry name" value="BROMO"/>
    <property type="match status" value="1"/>
</dbReference>
<dbReference type="EMBL" id="BABT02000220">
    <property type="protein sequence ID" value="GAA99462.1"/>
    <property type="molecule type" value="Genomic_DNA"/>
</dbReference>
<dbReference type="Pfam" id="PF00439">
    <property type="entry name" value="Bromodomain"/>
    <property type="match status" value="1"/>
</dbReference>
<dbReference type="InterPro" id="IPR011011">
    <property type="entry name" value="Znf_FYVE_PHD"/>
</dbReference>
<dbReference type="Gene3D" id="2.30.30.140">
    <property type="match status" value="1"/>
</dbReference>
<dbReference type="eggNOG" id="KOG0955">
    <property type="taxonomic scope" value="Eukaryota"/>
</dbReference>
<dbReference type="CDD" id="cd04369">
    <property type="entry name" value="Bromodomain"/>
    <property type="match status" value="1"/>
</dbReference>
<dbReference type="HOGENOM" id="CLU_003589_0_0_1"/>
<dbReference type="Pfam" id="PF10513">
    <property type="entry name" value="EPL1"/>
    <property type="match status" value="1"/>
</dbReference>
<dbReference type="OrthoDB" id="20839at2759"/>
<dbReference type="InterPro" id="IPR019787">
    <property type="entry name" value="Znf_PHD-finger"/>
</dbReference>